<keyword evidence="4" id="KW-1133">Transmembrane helix</keyword>
<protein>
    <submittedName>
        <fullName evidence="8">PKD domain-containing protein</fullName>
    </submittedName>
</protein>
<organism evidence="7 8">
    <name type="scientific">Macrostomum lignano</name>
    <dbReference type="NCBI Taxonomy" id="282301"/>
    <lineage>
        <taxon>Eukaryota</taxon>
        <taxon>Metazoa</taxon>
        <taxon>Spiralia</taxon>
        <taxon>Lophotrochozoa</taxon>
        <taxon>Platyhelminthes</taxon>
        <taxon>Rhabditophora</taxon>
        <taxon>Macrostomorpha</taxon>
        <taxon>Macrostomida</taxon>
        <taxon>Macrostomidae</taxon>
        <taxon>Macrostomum</taxon>
    </lineage>
</organism>
<comment type="subcellular location">
    <subcellularLocation>
        <location evidence="1">Membrane</location>
        <topology evidence="1">Multi-pass membrane protein</topology>
    </subcellularLocation>
</comment>
<dbReference type="WBParaSite" id="maker-uti_cns_0046263-snap-gene-0.4-mRNA-1">
    <property type="protein sequence ID" value="maker-uti_cns_0046263-snap-gene-0.4-mRNA-1"/>
    <property type="gene ID" value="maker-uti_cns_0046263-snap-gene-0.4"/>
</dbReference>
<keyword evidence="3" id="KW-0677">Repeat</keyword>
<dbReference type="GO" id="GO:0005261">
    <property type="term" value="F:monoatomic cation channel activity"/>
    <property type="evidence" value="ECO:0007669"/>
    <property type="project" value="TreeGrafter"/>
</dbReference>
<feature type="domain" description="PKD" evidence="6">
    <location>
        <begin position="348"/>
        <end position="410"/>
    </location>
</feature>
<dbReference type="InterPro" id="IPR035986">
    <property type="entry name" value="PKD_dom_sf"/>
</dbReference>
<name>A0A1I8J973_9PLAT</name>
<evidence type="ECO:0000313" key="7">
    <source>
        <dbReference type="Proteomes" id="UP000095280"/>
    </source>
</evidence>
<dbReference type="Gene3D" id="2.60.40.10">
    <property type="entry name" value="Immunoglobulins"/>
    <property type="match status" value="2"/>
</dbReference>
<keyword evidence="5" id="KW-0472">Membrane</keyword>
<dbReference type="PANTHER" id="PTHR46730:SF1">
    <property type="entry name" value="PLAT DOMAIN-CONTAINING PROTEIN"/>
    <property type="match status" value="1"/>
</dbReference>
<dbReference type="SMART" id="SM00089">
    <property type="entry name" value="PKD"/>
    <property type="match status" value="3"/>
</dbReference>
<feature type="domain" description="PKD" evidence="6">
    <location>
        <begin position="254"/>
        <end position="326"/>
    </location>
</feature>
<accession>A0A1I8J973</accession>
<evidence type="ECO:0000259" key="6">
    <source>
        <dbReference type="PROSITE" id="PS50093"/>
    </source>
</evidence>
<evidence type="ECO:0000256" key="1">
    <source>
        <dbReference type="ARBA" id="ARBA00004141"/>
    </source>
</evidence>
<keyword evidence="7" id="KW-1185">Reference proteome</keyword>
<dbReference type="InterPro" id="IPR000601">
    <property type="entry name" value="PKD_dom"/>
</dbReference>
<proteinExistence type="predicted"/>
<dbReference type="GO" id="GO:0006816">
    <property type="term" value="P:calcium ion transport"/>
    <property type="evidence" value="ECO:0007669"/>
    <property type="project" value="TreeGrafter"/>
</dbReference>
<evidence type="ECO:0000313" key="8">
    <source>
        <dbReference type="WBParaSite" id="maker-uti_cns_0046263-snap-gene-0.4-mRNA-1"/>
    </source>
</evidence>
<sequence>LNVKYNWTFSDGGTDFTTVPFSSYAISGLGPASVNVTAYSTLDTRQGYLSFRLISRVNILHLIVDGQHFGNDSAVSISLNSGSDYLCTINASSGETQGPIAALNFRVSAQSSPALYFLTATCYNSLSSSSRTVPLYVEIPVTGFVVETNAAEVGVPFQLEMSIFNGTHPKFQASIAGENKTVVYNSAALRALAEASSLPTAGMFAVVCRTYNNVSDIVIALNVTAQHRISNASFRVQSSAIGVNSYGLFELTMSAGTGVQISVQFGDGNSYNYTTTDLEEWGGRNLSFNHTYTIGGSFTVTATLSNLIGNTTLTLSVSVLAPLGQYALIGPATSNLNNPVQFSFQVLSGSPPSSAKVTFSWGDGSPLETFDMLLTWTYNHTYAALGNYIISFNASNPIPTLAANSTSITIVDLIVNPRATFTPPVLAKGESASVKITIDGGSDVTCTLVPGDGGSPDVSVIPTSGQNTQRILTSTYNTNGTFIMNLTVCNAAMCFVFTHNLKVVNKLQSSTLGLTTNGNQTFGDPIIFTFTYSGTAADAPYGSVIELRDANGTAVSSTELDLPTTQVSVSPAQHGYVSYSFFVYNNGSNFTIQSPVTGNYLVSLFTWNPISNATFSTNITVGGSMINGRVVDVQGVSRPGQTRSLSVVWDVLSEDTCVYVDLGIATELHLYGPAACLAICRPPDNKDYNHSSSLVSNNRIDFSVVYKKRGTYIVKVFTCNQFANDSFTATVAVSPSKCLPPHVTMADEPHMRVENPRKVLRSASVTVECIITELPCEATPQNRREWLIESLDETTRSVTGIVDVSSLPTFGNTILALPPRFLELGLYRVTARVVMNTTVTVEEFANYSSIYLLVGSSPLIVSLTPGGMIEVKRSVGRTICLEPKLNSFDPDVGSIDPNAQGIGSWVYHCWQKGETEPDDSSRSPVQIPRNSSFNAINHTTGCFGSPPGFVQTGGSGGAFCFDGANLWANRTYIFKVQGFKAKRSSRSVLRIITTDLFPAIIDLRCRFPAECHRMSGTDLGYNMVNPTDTVQLTSSCQSSENASVCDSTAWSVEFLDSSNNWVVVDAQTMQAFVQGSSFREVSLSPDLFSNITSRRFRVCLKVGLGTVNEGEACSLLFTNLVPTTGACTCNSTSGVAAVTPFEISCSPFTDSDGIDSYQFI</sequence>
<dbReference type="PROSITE" id="PS50093">
    <property type="entry name" value="PKD"/>
    <property type="match status" value="2"/>
</dbReference>
<dbReference type="GO" id="GO:0005886">
    <property type="term" value="C:plasma membrane"/>
    <property type="evidence" value="ECO:0007669"/>
    <property type="project" value="TreeGrafter"/>
</dbReference>
<dbReference type="InterPro" id="IPR022409">
    <property type="entry name" value="PKD/Chitinase_dom"/>
</dbReference>
<dbReference type="Pfam" id="PF02010">
    <property type="entry name" value="REJ"/>
    <property type="match status" value="1"/>
</dbReference>
<dbReference type="SUPFAM" id="SSF49299">
    <property type="entry name" value="PKD domain"/>
    <property type="match status" value="2"/>
</dbReference>
<evidence type="ECO:0000256" key="5">
    <source>
        <dbReference type="ARBA" id="ARBA00023136"/>
    </source>
</evidence>
<evidence type="ECO:0000256" key="3">
    <source>
        <dbReference type="ARBA" id="ARBA00022737"/>
    </source>
</evidence>
<reference evidence="8" key="1">
    <citation type="submission" date="2016-11" db="UniProtKB">
        <authorList>
            <consortium name="WormBaseParasite"/>
        </authorList>
    </citation>
    <scope>IDENTIFICATION</scope>
</reference>
<dbReference type="InterPro" id="IPR002859">
    <property type="entry name" value="PKD/REJ-like"/>
</dbReference>
<keyword evidence="2" id="KW-0812">Transmembrane</keyword>
<dbReference type="AlphaFoldDB" id="A0A1I8J973"/>
<evidence type="ECO:0000256" key="4">
    <source>
        <dbReference type="ARBA" id="ARBA00022989"/>
    </source>
</evidence>
<dbReference type="Pfam" id="PF00801">
    <property type="entry name" value="PKD"/>
    <property type="match status" value="1"/>
</dbReference>
<dbReference type="Proteomes" id="UP000095280">
    <property type="component" value="Unplaced"/>
</dbReference>
<dbReference type="PANTHER" id="PTHR46730">
    <property type="entry name" value="POLYCYSTIN-1"/>
    <property type="match status" value="1"/>
</dbReference>
<dbReference type="InterPro" id="IPR013783">
    <property type="entry name" value="Ig-like_fold"/>
</dbReference>
<evidence type="ECO:0000256" key="2">
    <source>
        <dbReference type="ARBA" id="ARBA00022692"/>
    </source>
</evidence>